<reference evidence="1" key="1">
    <citation type="submission" date="2024-07" db="EMBL/GenBank/DDBJ databases">
        <authorList>
            <person name="Kim Y.J."/>
            <person name="Jeong J.Y."/>
        </authorList>
    </citation>
    <scope>NUCLEOTIDE SEQUENCE</scope>
    <source>
        <strain evidence="1">GIHE-MW2</strain>
    </source>
</reference>
<protein>
    <submittedName>
        <fullName evidence="1">Uncharacterized protein</fullName>
    </submittedName>
</protein>
<dbReference type="EMBL" id="CP159837">
    <property type="protein sequence ID" value="XCM35008.1"/>
    <property type="molecule type" value="Genomic_DNA"/>
</dbReference>
<evidence type="ECO:0000313" key="1">
    <source>
        <dbReference type="EMBL" id="XCM35008.1"/>
    </source>
</evidence>
<dbReference type="RefSeq" id="WP_190882996.1">
    <property type="nucleotide sequence ID" value="NZ_CP159837.1"/>
</dbReference>
<proteinExistence type="predicted"/>
<gene>
    <name evidence="1" type="ORF">ABWT76_003658</name>
</gene>
<sequence length="71" mass="7976">MKSDRFFVPEITGFLSLQAKKPGFCCEYVGANGHSPLPWNQKRNPVSEFRGSDSLRDASRSRFFCVGSSPF</sequence>
<organism evidence="1">
    <name type="scientific">Planktothricoides raciborskii GIHE-MW2</name>
    <dbReference type="NCBI Taxonomy" id="2792601"/>
    <lineage>
        <taxon>Bacteria</taxon>
        <taxon>Bacillati</taxon>
        <taxon>Cyanobacteriota</taxon>
        <taxon>Cyanophyceae</taxon>
        <taxon>Oscillatoriophycideae</taxon>
        <taxon>Oscillatoriales</taxon>
        <taxon>Oscillatoriaceae</taxon>
        <taxon>Planktothricoides</taxon>
    </lineage>
</organism>
<dbReference type="AlphaFoldDB" id="A0AAU8J8V4"/>
<accession>A0AAU8J8V4</accession>
<name>A0AAU8J8V4_9CYAN</name>